<gene>
    <name evidence="2" type="ORF">QN277_029237</name>
</gene>
<feature type="domain" description="Tetratricopeptide repeat protein 5 OB fold" evidence="1">
    <location>
        <begin position="298"/>
        <end position="410"/>
    </location>
</feature>
<proteinExistence type="predicted"/>
<dbReference type="InterPro" id="IPR011990">
    <property type="entry name" value="TPR-like_helical_dom_sf"/>
</dbReference>
<dbReference type="Gene3D" id="2.40.50.550">
    <property type="match status" value="1"/>
</dbReference>
<dbReference type="InterPro" id="IPR032076">
    <property type="entry name" value="TTC5_OB"/>
</dbReference>
<dbReference type="PANTHER" id="PTHR26312:SF194">
    <property type="entry name" value="OS01G0506200 PROTEIN"/>
    <property type="match status" value="1"/>
</dbReference>
<protein>
    <recommendedName>
        <fullName evidence="1">Tetratricopeptide repeat protein 5 OB fold domain-containing protein</fullName>
    </recommendedName>
</protein>
<dbReference type="AlphaFoldDB" id="A0AAE1J549"/>
<dbReference type="PANTHER" id="PTHR26312">
    <property type="entry name" value="TETRATRICOPEPTIDE REPEAT PROTEIN 5"/>
    <property type="match status" value="1"/>
</dbReference>
<evidence type="ECO:0000313" key="2">
    <source>
        <dbReference type="EMBL" id="KAK4263880.1"/>
    </source>
</evidence>
<comment type="caution">
    <text evidence="2">The sequence shown here is derived from an EMBL/GenBank/DDBJ whole genome shotgun (WGS) entry which is preliminary data.</text>
</comment>
<accession>A0AAE1J549</accession>
<evidence type="ECO:0000259" key="1">
    <source>
        <dbReference type="Pfam" id="PF16669"/>
    </source>
</evidence>
<dbReference type="SUPFAM" id="SSF48452">
    <property type="entry name" value="TPR-like"/>
    <property type="match status" value="1"/>
</dbReference>
<dbReference type="Proteomes" id="UP001293593">
    <property type="component" value="Unassembled WGS sequence"/>
</dbReference>
<dbReference type="Gene3D" id="1.25.40.10">
    <property type="entry name" value="Tetratricopeptide repeat domain"/>
    <property type="match status" value="1"/>
</dbReference>
<dbReference type="InterPro" id="IPR038645">
    <property type="entry name" value="TTC5_OB_sf"/>
</dbReference>
<reference evidence="2" key="1">
    <citation type="submission" date="2023-10" db="EMBL/GenBank/DDBJ databases">
        <title>Chromosome-level genome of the transformable northern wattle, Acacia crassicarpa.</title>
        <authorList>
            <person name="Massaro I."/>
            <person name="Sinha N.R."/>
            <person name="Poethig S."/>
            <person name="Leichty A.R."/>
        </authorList>
    </citation>
    <scope>NUCLEOTIDE SEQUENCE</scope>
    <source>
        <strain evidence="2">Acra3RX</strain>
        <tissue evidence="2">Leaf</tissue>
    </source>
</reference>
<dbReference type="SMART" id="SM00028">
    <property type="entry name" value="TPR"/>
    <property type="match status" value="3"/>
</dbReference>
<organism evidence="2 3">
    <name type="scientific">Acacia crassicarpa</name>
    <name type="common">northern wattle</name>
    <dbReference type="NCBI Taxonomy" id="499986"/>
    <lineage>
        <taxon>Eukaryota</taxon>
        <taxon>Viridiplantae</taxon>
        <taxon>Streptophyta</taxon>
        <taxon>Embryophyta</taxon>
        <taxon>Tracheophyta</taxon>
        <taxon>Spermatophyta</taxon>
        <taxon>Magnoliopsida</taxon>
        <taxon>eudicotyledons</taxon>
        <taxon>Gunneridae</taxon>
        <taxon>Pentapetalae</taxon>
        <taxon>rosids</taxon>
        <taxon>fabids</taxon>
        <taxon>Fabales</taxon>
        <taxon>Fabaceae</taxon>
        <taxon>Caesalpinioideae</taxon>
        <taxon>mimosoid clade</taxon>
        <taxon>Acacieae</taxon>
        <taxon>Acacia</taxon>
    </lineage>
</organism>
<evidence type="ECO:0000313" key="3">
    <source>
        <dbReference type="Proteomes" id="UP001293593"/>
    </source>
</evidence>
<sequence>MSSPAEEHSLAKAAKLVEDLYHIRDTFFPENQGDKISKLREQSDLALKFLDSIPPEERKSPMQRATFEYLRGKILDVCPDYNKEAEDHLSKAVKLNPSLADAWLCLGNCIWKKGDLSAAKNCLSLALSKGPNKNILCQLSMLKRKMSQGAENQAELVEESIQHAKEAISLDVKDGYSWYNLGNACLTSFFVSGSWDHSKLQHSVKAYQNAEKDERMKSNPDLYFNSAIVNRYLENYERALSGFEAAALKDPSLNAAAEVQKIVSLLDKLDNLMRGGHLKAKRMASLASSLATVNLNPSYNRATVDHMLEGLNRAVAIDGKVLFFVTNDTVAPLYYLLCDSNQNCFVLTVYGLRIDVIKERDQLMLLDPYFRQVDFSWKDKHYKFKSIRVDFPEQVLVNGKAVTPQQVVPSSIQAQHKP</sequence>
<name>A0AAE1J549_9FABA</name>
<dbReference type="Pfam" id="PF16669">
    <property type="entry name" value="TTC5_OB"/>
    <property type="match status" value="1"/>
</dbReference>
<keyword evidence="3" id="KW-1185">Reference proteome</keyword>
<dbReference type="InterPro" id="IPR019734">
    <property type="entry name" value="TPR_rpt"/>
</dbReference>
<dbReference type="EMBL" id="JAWXYG010000009">
    <property type="protein sequence ID" value="KAK4263880.1"/>
    <property type="molecule type" value="Genomic_DNA"/>
</dbReference>